<keyword evidence="1" id="KW-0175">Coiled coil</keyword>
<sequence>MIKIMLLEKALQMAENENKKLNEDLRKKSQEIANLLIATERKNRTIDNIKEYVEEAIEKARLMEDKSILVPLLNMSMQISENQTGDCIQERYEKEYNFYNNEFLRRLSTRYPILNMNERKVCMYIRMNRNTKEIATLLNLSVRGVETIRYHLRKKMRLKHQDNLSIFLAGF</sequence>
<dbReference type="Gene3D" id="1.10.10.10">
    <property type="entry name" value="Winged helix-like DNA-binding domain superfamily/Winged helix DNA-binding domain"/>
    <property type="match status" value="1"/>
</dbReference>
<protein>
    <recommendedName>
        <fullName evidence="4">HTH luxR-type domain-containing protein</fullName>
    </recommendedName>
</protein>
<dbReference type="InterPro" id="IPR036388">
    <property type="entry name" value="WH-like_DNA-bd_sf"/>
</dbReference>
<dbReference type="AlphaFoldDB" id="A0AAW4YM91"/>
<dbReference type="EMBL" id="JAJTVO010000020">
    <property type="protein sequence ID" value="MCE4122804.1"/>
    <property type="molecule type" value="Genomic_DNA"/>
</dbReference>
<comment type="caution">
    <text evidence="2">The sequence shown here is derived from an EMBL/GenBank/DDBJ whole genome shotgun (WGS) entry which is preliminary data.</text>
</comment>
<evidence type="ECO:0000313" key="3">
    <source>
        <dbReference type="Proteomes" id="UP001200307"/>
    </source>
</evidence>
<dbReference type="GO" id="GO:0003677">
    <property type="term" value="F:DNA binding"/>
    <property type="evidence" value="ECO:0007669"/>
    <property type="project" value="InterPro"/>
</dbReference>
<dbReference type="InterPro" id="IPR016032">
    <property type="entry name" value="Sig_transdc_resp-reg_C-effctor"/>
</dbReference>
<reference evidence="2" key="1">
    <citation type="submission" date="2021-12" db="EMBL/GenBank/DDBJ databases">
        <authorList>
            <person name="Lv X."/>
        </authorList>
    </citation>
    <scope>NUCLEOTIDE SEQUENCE</scope>
    <source>
        <strain evidence="2">HF2106</strain>
    </source>
</reference>
<dbReference type="SUPFAM" id="SSF46894">
    <property type="entry name" value="C-terminal effector domain of the bipartite response regulators"/>
    <property type="match status" value="1"/>
</dbReference>
<name>A0AAW4YM91_9BACT</name>
<dbReference type="Proteomes" id="UP001200307">
    <property type="component" value="Unassembled WGS sequence"/>
</dbReference>
<evidence type="ECO:0000313" key="2">
    <source>
        <dbReference type="EMBL" id="MCE4122804.1"/>
    </source>
</evidence>
<accession>A0AAW4YM91</accession>
<organism evidence="2 3">
    <name type="scientific">Segatella copri</name>
    <dbReference type="NCBI Taxonomy" id="165179"/>
    <lineage>
        <taxon>Bacteria</taxon>
        <taxon>Pseudomonadati</taxon>
        <taxon>Bacteroidota</taxon>
        <taxon>Bacteroidia</taxon>
        <taxon>Bacteroidales</taxon>
        <taxon>Prevotellaceae</taxon>
        <taxon>Segatella</taxon>
    </lineage>
</organism>
<gene>
    <name evidence="2" type="ORF">LYY06_11095</name>
</gene>
<evidence type="ECO:0000256" key="1">
    <source>
        <dbReference type="SAM" id="Coils"/>
    </source>
</evidence>
<evidence type="ECO:0008006" key="4">
    <source>
        <dbReference type="Google" id="ProtNLM"/>
    </source>
</evidence>
<proteinExistence type="predicted"/>
<feature type="coiled-coil region" evidence="1">
    <location>
        <begin position="4"/>
        <end position="66"/>
    </location>
</feature>
<dbReference type="RefSeq" id="WP_233339488.1">
    <property type="nucleotide sequence ID" value="NZ_JAJTVO010000020.1"/>
</dbReference>
<dbReference type="GO" id="GO:0006355">
    <property type="term" value="P:regulation of DNA-templated transcription"/>
    <property type="evidence" value="ECO:0007669"/>
    <property type="project" value="InterPro"/>
</dbReference>